<proteinExistence type="predicted"/>
<name>A0ABN7T592_OIKDI</name>
<dbReference type="InterPro" id="IPR029044">
    <property type="entry name" value="Nucleotide-diphossugar_trans"/>
</dbReference>
<dbReference type="SUPFAM" id="SSF53448">
    <property type="entry name" value="Nucleotide-diphospho-sugar transferases"/>
    <property type="match status" value="1"/>
</dbReference>
<sequence>MKLLISILVAFMGLANGLSLHNIKETGIAAQKDRIRRDLDNYDEDSDDDDDDYDVDIFDIADFDSLDMLPMDDEDDGEDDSDDDLDFDDSYDDSDDNEEIEDYDVFEDFEDSDEEDEVLDEKAFVLTSETSEIYLEPYSFVRHPKFIEATGDSEQPQTSFGKLDYQRHGTRNLRPWSRKIPPLLTPPENLFKDNTCACGKYDYSKIVSNKEEHLKDFENWKRDNYYDIVKPEAILTKSFLPVEFVSSGYKVEPDESVLLKIRIDAEDDIKIFCTFSTRYGDIIPSDSYSAPIQSRTMEMTVAGFNGAMLRYIPNTYDARKLEDLVQLKISGSELDFEISFPVTIERMKMPVLNHRPTLDIAKRVTIVTKTFLRYPCVERLIKSVEKFYPGITIIVADDNPDSNFKTLRSKSITVKQYKMPEAEGWFAGRALGASQVRTQFYLWVDDDFVLNEETDLQHMVDVAEESGFDIIGGALNKRYQSGWARESHLDLRPSENGFCFSRQAYKNFALPGFENECKVVDVISNFFLARTTTSGKIRYDPEFTNKGHREFFVDSIGHLRIAWCSKSMILHKPNCTPRNTQNNYMAARWKSLEQGYETYLEELWYYRSHIKCSTEDA</sequence>
<dbReference type="PANTHER" id="PTHR15046">
    <property type="entry name" value="GLYCO_TRANS_2-LIKE DOMAIN-CONTAINING PROTEIN"/>
    <property type="match status" value="1"/>
</dbReference>
<dbReference type="Proteomes" id="UP001158576">
    <property type="component" value="Chromosome 2"/>
</dbReference>
<accession>A0ABN7T592</accession>
<dbReference type="InterPro" id="IPR001173">
    <property type="entry name" value="Glyco_trans_2-like"/>
</dbReference>
<keyword evidence="2" id="KW-0732">Signal</keyword>
<evidence type="ECO:0000313" key="5">
    <source>
        <dbReference type="Proteomes" id="UP001158576"/>
    </source>
</evidence>
<evidence type="ECO:0000313" key="4">
    <source>
        <dbReference type="EMBL" id="CAG5112167.1"/>
    </source>
</evidence>
<keyword evidence="5" id="KW-1185">Reference proteome</keyword>
<feature type="domain" description="Glycosyltransferase 2-like" evidence="3">
    <location>
        <begin position="365"/>
        <end position="517"/>
    </location>
</feature>
<organism evidence="4 5">
    <name type="scientific">Oikopleura dioica</name>
    <name type="common">Tunicate</name>
    <dbReference type="NCBI Taxonomy" id="34765"/>
    <lineage>
        <taxon>Eukaryota</taxon>
        <taxon>Metazoa</taxon>
        <taxon>Chordata</taxon>
        <taxon>Tunicata</taxon>
        <taxon>Appendicularia</taxon>
        <taxon>Copelata</taxon>
        <taxon>Oikopleuridae</taxon>
        <taxon>Oikopleura</taxon>
    </lineage>
</organism>
<evidence type="ECO:0000256" key="1">
    <source>
        <dbReference type="SAM" id="MobiDB-lite"/>
    </source>
</evidence>
<protein>
    <submittedName>
        <fullName evidence="4">Oidioi.mRNA.OKI2018_I69.chr2.g6410.t1.cds</fullName>
    </submittedName>
</protein>
<evidence type="ECO:0000256" key="2">
    <source>
        <dbReference type="SAM" id="SignalP"/>
    </source>
</evidence>
<feature type="signal peptide" evidence="2">
    <location>
        <begin position="1"/>
        <end position="17"/>
    </location>
</feature>
<dbReference type="PANTHER" id="PTHR15046:SF3">
    <property type="entry name" value="BETA-1,4 N-ACETYLGALACTOSAMINYLTRANSFERASE 2-LIKE"/>
    <property type="match status" value="1"/>
</dbReference>
<feature type="chain" id="PRO_5045986299" evidence="2">
    <location>
        <begin position="18"/>
        <end position="617"/>
    </location>
</feature>
<feature type="region of interest" description="Disordered" evidence="1">
    <location>
        <begin position="67"/>
        <end position="100"/>
    </location>
</feature>
<evidence type="ECO:0000259" key="3">
    <source>
        <dbReference type="Pfam" id="PF00535"/>
    </source>
</evidence>
<dbReference type="Gene3D" id="3.90.550.10">
    <property type="entry name" value="Spore Coat Polysaccharide Biosynthesis Protein SpsA, Chain A"/>
    <property type="match status" value="1"/>
</dbReference>
<dbReference type="EMBL" id="OU015567">
    <property type="protein sequence ID" value="CAG5112167.1"/>
    <property type="molecule type" value="Genomic_DNA"/>
</dbReference>
<dbReference type="Pfam" id="PF00535">
    <property type="entry name" value="Glycos_transf_2"/>
    <property type="match status" value="1"/>
</dbReference>
<gene>
    <name evidence="4" type="ORF">OKIOD_LOCUS15175</name>
</gene>
<reference evidence="4 5" key="1">
    <citation type="submission" date="2021-04" db="EMBL/GenBank/DDBJ databases">
        <authorList>
            <person name="Bliznina A."/>
        </authorList>
    </citation>
    <scope>NUCLEOTIDE SEQUENCE [LARGE SCALE GENOMIC DNA]</scope>
</reference>